<organism evidence="1 2">
    <name type="scientific">Clathrus columnatus</name>
    <dbReference type="NCBI Taxonomy" id="1419009"/>
    <lineage>
        <taxon>Eukaryota</taxon>
        <taxon>Fungi</taxon>
        <taxon>Dikarya</taxon>
        <taxon>Basidiomycota</taxon>
        <taxon>Agaricomycotina</taxon>
        <taxon>Agaricomycetes</taxon>
        <taxon>Phallomycetidae</taxon>
        <taxon>Phallales</taxon>
        <taxon>Clathraceae</taxon>
        <taxon>Clathrus</taxon>
    </lineage>
</organism>
<dbReference type="EMBL" id="BPWL01000005">
    <property type="protein sequence ID" value="GJJ10329.1"/>
    <property type="molecule type" value="Genomic_DNA"/>
</dbReference>
<comment type="caution">
    <text evidence="1">The sequence shown here is derived from an EMBL/GenBank/DDBJ whole genome shotgun (WGS) entry which is preliminary data.</text>
</comment>
<dbReference type="AlphaFoldDB" id="A0AAV5AC82"/>
<accession>A0AAV5AC82</accession>
<name>A0AAV5AC82_9AGAM</name>
<evidence type="ECO:0000313" key="1">
    <source>
        <dbReference type="EMBL" id="GJJ10329.1"/>
    </source>
</evidence>
<gene>
    <name evidence="1" type="ORF">Clacol_004555</name>
</gene>
<keyword evidence="2" id="KW-1185">Reference proteome</keyword>
<evidence type="ECO:0000313" key="2">
    <source>
        <dbReference type="Proteomes" id="UP001050691"/>
    </source>
</evidence>
<reference evidence="1" key="1">
    <citation type="submission" date="2021-10" db="EMBL/GenBank/DDBJ databases">
        <title>De novo Genome Assembly of Clathrus columnatus (Basidiomycota, Fungi) Using Illumina and Nanopore Sequence Data.</title>
        <authorList>
            <person name="Ogiso-Tanaka E."/>
            <person name="Itagaki H."/>
            <person name="Hosoya T."/>
            <person name="Hosaka K."/>
        </authorList>
    </citation>
    <scope>NUCLEOTIDE SEQUENCE</scope>
    <source>
        <strain evidence="1">MO-923</strain>
    </source>
</reference>
<proteinExistence type="predicted"/>
<dbReference type="Proteomes" id="UP001050691">
    <property type="component" value="Unassembled WGS sequence"/>
</dbReference>
<sequence length="258" mass="28755">MPYTNDSNMILHQSAVQNHAMELKMSTAFVALSESFVLAPEFELRAQQRSDWNCSSEESFSSNLTSKMDNETMNTSIQLMAEEMAQLFSERTIQAKTYIYIAATVLILDVASDFVSVTSKPPSHPFLLRLTFTVSPSKLKRNDNAANQSISAIGILPVIGVQVATIPACNPQPCKKKLKIVSTRSECSILIAYVPTLLLVSNATVILSDILGFLGLIRQVWGVRKLKRILSLHTREDVFALLLQQANSNTDRFLRWSE</sequence>
<protein>
    <submittedName>
        <fullName evidence="1">Uncharacterized protein</fullName>
    </submittedName>
</protein>